<reference evidence="4 5" key="1">
    <citation type="submission" date="2018-12" db="EMBL/GenBank/DDBJ databases">
        <title>Draft genome sequence of Xylaria grammica IHI A82.</title>
        <authorList>
            <person name="Buettner E."/>
            <person name="Kellner H."/>
        </authorList>
    </citation>
    <scope>NUCLEOTIDE SEQUENCE [LARGE SCALE GENOMIC DNA]</scope>
    <source>
        <strain evidence="4 5">IHI A82</strain>
    </source>
</reference>
<dbReference type="PANTHER" id="PTHR45994:SF1">
    <property type="entry name" value="FI21225P1"/>
    <property type="match status" value="1"/>
</dbReference>
<dbReference type="Pfam" id="PF11701">
    <property type="entry name" value="UNC45-central"/>
    <property type="match status" value="1"/>
</dbReference>
<sequence>MDQTGTADASDLGPIDGLNPVEQSQLLLARLMEGGQEDDSTCRVLDRLTKLLNDEADKNRKSPQKNDKVGSVCDVLDDVCVDTLLGYLDMRQAEAVREHALLTVSAYFNVAKDQGARALKKFFFDRCQKGTYDDYIVAFCAAAAVFPVATAPTVEMFLSEGFLPSLAPLMRRKWKSRKVETACLEMLNAASMHTECRQPIRNYCTEWLEEVIAQSNEDLSSAVHAADPDVQVTPGSIAMRRHSRAVQNLAAVIMAKLTAVPPATQQTTQGNEGRIQPATTSIEDLSRKFTTLLLTDPESGEGHSVEGLAYATIQPTVKEEVAHNPELLKTLVRILGGAPAKSVLTYGVLSIFMNLTQYRPAQSEEEKKMDQLKAYANAAGKLAAPNPLNDNDHVAARCKQVFEAGVVPVLVTHSRHGSSASLSLIISIVSSISVTTSLRGQLAQQGAVNLLIAAWSALPDTNAQAKRTAAQALARILISTNPSLVFGGTRARPQNAAIRPLVSILAPNPAAETRDLLPSFEALMALTNLASTDDDTRATIIRVAFPEIEEQLLSSNNLVSKAATELICNLVQCVEGVALYAADTPKAADRLHILLALTDAEDEATRSAAGGALASLTAYEEVVRGVVKRKRGIEVVLGLCVEDSEDLRHRGAFVIYNMVSHEGEVGKLARKEIRDKNGVEVLKTCAKKSRRAEVVEVAVETLKVVLEED</sequence>
<feature type="domain" description="UNC-45/Cro1/She4 central" evidence="3">
    <location>
        <begin position="80"/>
        <end position="257"/>
    </location>
</feature>
<dbReference type="InterPro" id="IPR016024">
    <property type="entry name" value="ARM-type_fold"/>
</dbReference>
<dbReference type="InterPro" id="IPR024660">
    <property type="entry name" value="UCS_central_dom"/>
</dbReference>
<comment type="caution">
    <text evidence="4">The sequence shown here is derived from an EMBL/GenBank/DDBJ whole genome shotgun (WGS) entry which is preliminary data.</text>
</comment>
<dbReference type="Gene3D" id="1.25.10.10">
    <property type="entry name" value="Leucine-rich Repeat Variant"/>
    <property type="match status" value="1"/>
</dbReference>
<dbReference type="AlphaFoldDB" id="A0A439DBI2"/>
<gene>
    <name evidence="4" type="ORF">EKO27_g3354</name>
</gene>
<dbReference type="STRING" id="363999.A0A439DBI2"/>
<evidence type="ECO:0000313" key="4">
    <source>
        <dbReference type="EMBL" id="RWA11753.1"/>
    </source>
</evidence>
<comment type="subcellular location">
    <subcellularLocation>
        <location evidence="1">Cytoplasm</location>
    </subcellularLocation>
</comment>
<keyword evidence="5" id="KW-1185">Reference proteome</keyword>
<dbReference type="PANTHER" id="PTHR45994">
    <property type="entry name" value="FI21225P1"/>
    <property type="match status" value="1"/>
</dbReference>
<dbReference type="SUPFAM" id="SSF48371">
    <property type="entry name" value="ARM repeat"/>
    <property type="match status" value="2"/>
</dbReference>
<keyword evidence="2" id="KW-0963">Cytoplasm</keyword>
<organism evidence="4 5">
    <name type="scientific">Xylaria grammica</name>
    <dbReference type="NCBI Taxonomy" id="363999"/>
    <lineage>
        <taxon>Eukaryota</taxon>
        <taxon>Fungi</taxon>
        <taxon>Dikarya</taxon>
        <taxon>Ascomycota</taxon>
        <taxon>Pezizomycotina</taxon>
        <taxon>Sordariomycetes</taxon>
        <taxon>Xylariomycetidae</taxon>
        <taxon>Xylariales</taxon>
        <taxon>Xylariaceae</taxon>
        <taxon>Xylaria</taxon>
    </lineage>
</organism>
<proteinExistence type="predicted"/>
<evidence type="ECO:0000256" key="2">
    <source>
        <dbReference type="ARBA" id="ARBA00022490"/>
    </source>
</evidence>
<dbReference type="Proteomes" id="UP000286045">
    <property type="component" value="Unassembled WGS sequence"/>
</dbReference>
<dbReference type="GO" id="GO:0005737">
    <property type="term" value="C:cytoplasm"/>
    <property type="evidence" value="ECO:0007669"/>
    <property type="project" value="UniProtKB-SubCell"/>
</dbReference>
<protein>
    <recommendedName>
        <fullName evidence="3">UNC-45/Cro1/She4 central domain-containing protein</fullName>
    </recommendedName>
</protein>
<evidence type="ECO:0000259" key="3">
    <source>
        <dbReference type="Pfam" id="PF11701"/>
    </source>
</evidence>
<evidence type="ECO:0000313" key="5">
    <source>
        <dbReference type="Proteomes" id="UP000286045"/>
    </source>
</evidence>
<name>A0A439DBI2_9PEZI</name>
<dbReference type="EMBL" id="RYZI01000070">
    <property type="protein sequence ID" value="RWA11753.1"/>
    <property type="molecule type" value="Genomic_DNA"/>
</dbReference>
<evidence type="ECO:0000256" key="1">
    <source>
        <dbReference type="ARBA" id="ARBA00004496"/>
    </source>
</evidence>
<dbReference type="InterPro" id="IPR011989">
    <property type="entry name" value="ARM-like"/>
</dbReference>
<accession>A0A439DBI2</accession>
<dbReference type="GO" id="GO:0051879">
    <property type="term" value="F:Hsp90 protein binding"/>
    <property type="evidence" value="ECO:0007669"/>
    <property type="project" value="TreeGrafter"/>
</dbReference>